<proteinExistence type="predicted"/>
<dbReference type="STRING" id="465817.ETA_13010"/>
<accession>B2VIF8</accession>
<organism evidence="1 2">
    <name type="scientific">Erwinia tasmaniensis (strain DSM 17950 / CFBP 7177 / CIP 109463 / NCPPB 4357 / Et1/99)</name>
    <dbReference type="NCBI Taxonomy" id="465817"/>
    <lineage>
        <taxon>Bacteria</taxon>
        <taxon>Pseudomonadati</taxon>
        <taxon>Pseudomonadota</taxon>
        <taxon>Gammaproteobacteria</taxon>
        <taxon>Enterobacterales</taxon>
        <taxon>Erwiniaceae</taxon>
        <taxon>Erwinia</taxon>
    </lineage>
</organism>
<reference evidence="1 2" key="1">
    <citation type="journal article" date="2008" name="Environ. Microbiol.">
        <title>The genome of Erwinia tasmaniensis strain Et1/99, a non-pathogenic bacterium in the genus Erwinia.</title>
        <authorList>
            <person name="Kube M."/>
            <person name="Migdoll A.M."/>
            <person name="Mueller I."/>
            <person name="Kuhl H."/>
            <person name="Beck A."/>
            <person name="Reinhardt R."/>
            <person name="Geider K."/>
        </authorList>
    </citation>
    <scope>NUCLEOTIDE SEQUENCE [LARGE SCALE GENOMIC DNA]</scope>
    <source>
        <strain evidence="2">DSM 17950 / CFBP 7177 / CIP 109463 / NCPPB 4357 / Et1/99</strain>
    </source>
</reference>
<name>B2VIF8_ERWT9</name>
<gene>
    <name evidence="1" type="ordered locus">ETA_13010</name>
</gene>
<dbReference type="Proteomes" id="UP000001726">
    <property type="component" value="Chromosome"/>
</dbReference>
<evidence type="ECO:0000313" key="2">
    <source>
        <dbReference type="Proteomes" id="UP000001726"/>
    </source>
</evidence>
<protein>
    <submittedName>
        <fullName evidence="1">Uncharacterized protein</fullName>
    </submittedName>
</protein>
<keyword evidence="2" id="KW-1185">Reference proteome</keyword>
<dbReference type="EMBL" id="CU468135">
    <property type="protein sequence ID" value="CAO96347.1"/>
    <property type="molecule type" value="Genomic_DNA"/>
</dbReference>
<dbReference type="KEGG" id="eta:ETA_13010"/>
<dbReference type="AlphaFoldDB" id="B2VIF8"/>
<evidence type="ECO:0000313" key="1">
    <source>
        <dbReference type="EMBL" id="CAO96347.1"/>
    </source>
</evidence>
<sequence length="89" mass="9839">MLSTRPLSQAHQALLKTVHHRVVVINLPGVEQLVEQGKIVIRRHVAAMVEQNILKGKRAIAASDALQILKHLPGGFTDPGLFIRRSVHL</sequence>
<dbReference type="HOGENOM" id="CLU_2450068_0_0_6"/>